<feature type="binding site" evidence="1">
    <location>
        <position position="80"/>
    </location>
    <ligand>
        <name>ATP</name>
        <dbReference type="ChEBI" id="CHEBI:30616"/>
    </ligand>
</feature>
<evidence type="ECO:0000313" key="4">
    <source>
        <dbReference type="Proteomes" id="UP000729733"/>
    </source>
</evidence>
<keyword evidence="1" id="KW-0067">ATP-binding</keyword>
<accession>A0A964FLD7</accession>
<dbReference type="GO" id="GO:0004672">
    <property type="term" value="F:protein kinase activity"/>
    <property type="evidence" value="ECO:0007669"/>
    <property type="project" value="InterPro"/>
</dbReference>
<dbReference type="InterPro" id="IPR017441">
    <property type="entry name" value="Protein_kinase_ATP_BS"/>
</dbReference>
<protein>
    <recommendedName>
        <fullName evidence="2">Protein kinase domain-containing protein</fullName>
    </recommendedName>
</protein>
<comment type="caution">
    <text evidence="3">The sequence shown here is derived from an EMBL/GenBank/DDBJ whole genome shotgun (WGS) entry which is preliminary data.</text>
</comment>
<dbReference type="SUPFAM" id="SSF56112">
    <property type="entry name" value="Protein kinase-like (PK-like)"/>
    <property type="match status" value="1"/>
</dbReference>
<reference evidence="3" key="1">
    <citation type="journal article" date="2021" name="Antonie Van Leeuwenhoek">
        <title>Draft genome and description of Waterburya agarophytonicola gen. nov. sp. nov. (Pleurocapsales, Cyanobacteria): a seaweed symbiont.</title>
        <authorList>
            <person name="Bonthond G."/>
            <person name="Shalygin S."/>
            <person name="Bayer T."/>
            <person name="Weinberger F."/>
        </authorList>
    </citation>
    <scope>NUCLEOTIDE SEQUENCE</scope>
    <source>
        <strain evidence="3">KI4</strain>
    </source>
</reference>
<keyword evidence="4" id="KW-1185">Reference proteome</keyword>
<feature type="domain" description="Protein kinase" evidence="2">
    <location>
        <begin position="49"/>
        <end position="151"/>
    </location>
</feature>
<dbReference type="NCBIfam" id="NF045510">
    <property type="entry name" value="4Cys_prefix_kin"/>
    <property type="match status" value="1"/>
</dbReference>
<evidence type="ECO:0000313" key="3">
    <source>
        <dbReference type="EMBL" id="MCC0179308.1"/>
    </source>
</evidence>
<gene>
    <name evidence="3" type="ORF">I4641_20300</name>
</gene>
<evidence type="ECO:0000259" key="2">
    <source>
        <dbReference type="PROSITE" id="PS50011"/>
    </source>
</evidence>
<organism evidence="3 4">
    <name type="scientific">Waterburya agarophytonicola KI4</name>
    <dbReference type="NCBI Taxonomy" id="2874699"/>
    <lineage>
        <taxon>Bacteria</taxon>
        <taxon>Bacillati</taxon>
        <taxon>Cyanobacteriota</taxon>
        <taxon>Cyanophyceae</taxon>
        <taxon>Pleurocapsales</taxon>
        <taxon>Hyellaceae</taxon>
        <taxon>Waterburya</taxon>
        <taxon>Waterburya agarophytonicola</taxon>
    </lineage>
</organism>
<dbReference type="Gene3D" id="3.30.200.20">
    <property type="entry name" value="Phosphorylase Kinase, domain 1"/>
    <property type="match status" value="1"/>
</dbReference>
<dbReference type="RefSeq" id="WP_229642407.1">
    <property type="nucleotide sequence ID" value="NZ_JADWDC010000076.1"/>
</dbReference>
<dbReference type="Proteomes" id="UP000729733">
    <property type="component" value="Unassembled WGS sequence"/>
</dbReference>
<dbReference type="EMBL" id="JADWDC010000076">
    <property type="protein sequence ID" value="MCC0179308.1"/>
    <property type="molecule type" value="Genomic_DNA"/>
</dbReference>
<sequence length="151" mass="17305">MVKSTREELSNLQGNSCYCFNRDCSQPENSADAQACINCGSNLLLQDRYRALQLIGQGGFGRTFKGVDQSQASEPYCAIKQFWVEPHSRNKAKAAELFEQEAQRLELLGEHFHIPALKDYFVESQEQYYRTYALTKIKNCGVKKQGFKKDY</sequence>
<name>A0A964FLD7_9CYAN</name>
<proteinExistence type="predicted"/>
<dbReference type="InterPro" id="IPR011009">
    <property type="entry name" value="Kinase-like_dom_sf"/>
</dbReference>
<dbReference type="PROSITE" id="PS00107">
    <property type="entry name" value="PROTEIN_KINASE_ATP"/>
    <property type="match status" value="1"/>
</dbReference>
<keyword evidence="1" id="KW-0547">Nucleotide-binding</keyword>
<dbReference type="PROSITE" id="PS50011">
    <property type="entry name" value="PROTEIN_KINASE_DOM"/>
    <property type="match status" value="1"/>
</dbReference>
<dbReference type="AlphaFoldDB" id="A0A964FLD7"/>
<evidence type="ECO:0000256" key="1">
    <source>
        <dbReference type="PROSITE-ProRule" id="PRU10141"/>
    </source>
</evidence>
<dbReference type="InterPro" id="IPR000719">
    <property type="entry name" value="Prot_kinase_dom"/>
</dbReference>
<dbReference type="GO" id="GO:0005524">
    <property type="term" value="F:ATP binding"/>
    <property type="evidence" value="ECO:0007669"/>
    <property type="project" value="UniProtKB-UniRule"/>
</dbReference>